<proteinExistence type="predicted"/>
<protein>
    <submittedName>
        <fullName evidence="2">Uncharacterized protein</fullName>
    </submittedName>
</protein>
<feature type="region of interest" description="Disordered" evidence="1">
    <location>
        <begin position="1"/>
        <end position="38"/>
    </location>
</feature>
<feature type="compositionally biased region" description="Basic and acidic residues" evidence="1">
    <location>
        <begin position="11"/>
        <end position="26"/>
    </location>
</feature>
<dbReference type="AlphaFoldDB" id="A0A9P6ZKQ5"/>
<accession>A0A9P6ZKQ5</accession>
<evidence type="ECO:0000313" key="3">
    <source>
        <dbReference type="Proteomes" id="UP000714275"/>
    </source>
</evidence>
<evidence type="ECO:0000256" key="1">
    <source>
        <dbReference type="SAM" id="MobiDB-lite"/>
    </source>
</evidence>
<dbReference type="OrthoDB" id="2656072at2759"/>
<comment type="caution">
    <text evidence="2">The sequence shown here is derived from an EMBL/GenBank/DDBJ whole genome shotgun (WGS) entry which is preliminary data.</text>
</comment>
<organism evidence="2 3">
    <name type="scientific">Suillus placidus</name>
    <dbReference type="NCBI Taxonomy" id="48579"/>
    <lineage>
        <taxon>Eukaryota</taxon>
        <taxon>Fungi</taxon>
        <taxon>Dikarya</taxon>
        <taxon>Basidiomycota</taxon>
        <taxon>Agaricomycotina</taxon>
        <taxon>Agaricomycetes</taxon>
        <taxon>Agaricomycetidae</taxon>
        <taxon>Boletales</taxon>
        <taxon>Suillineae</taxon>
        <taxon>Suillaceae</taxon>
        <taxon>Suillus</taxon>
    </lineage>
</organism>
<name>A0A9P6ZKQ5_9AGAM</name>
<sequence length="133" mass="15058">MPPRLNTKSTKMRDVFCRPRDSREDTGIDFDDEPYTAPPGEEGLNISHEGGEYEAFEGLSEQVASLSNYRYVDSRTRNDHIELQTEQWSSQIDQLVKAYLDYRLRDHGDGMPCIPDVDVAIDGSDGLSLTDID</sequence>
<keyword evidence="3" id="KW-1185">Reference proteome</keyword>
<evidence type="ECO:0000313" key="2">
    <source>
        <dbReference type="EMBL" id="KAG1770316.1"/>
    </source>
</evidence>
<gene>
    <name evidence="2" type="ORF">EV702DRAFT_1249639</name>
</gene>
<dbReference type="Proteomes" id="UP000714275">
    <property type="component" value="Unassembled WGS sequence"/>
</dbReference>
<dbReference type="EMBL" id="JABBWD010000066">
    <property type="protein sequence ID" value="KAG1770316.1"/>
    <property type="molecule type" value="Genomic_DNA"/>
</dbReference>
<reference evidence="2" key="1">
    <citation type="journal article" date="2020" name="New Phytol.">
        <title>Comparative genomics reveals dynamic genome evolution in host specialist ectomycorrhizal fungi.</title>
        <authorList>
            <person name="Lofgren L.A."/>
            <person name="Nguyen N.H."/>
            <person name="Vilgalys R."/>
            <person name="Ruytinx J."/>
            <person name="Liao H.L."/>
            <person name="Branco S."/>
            <person name="Kuo A."/>
            <person name="LaButti K."/>
            <person name="Lipzen A."/>
            <person name="Andreopoulos W."/>
            <person name="Pangilinan J."/>
            <person name="Riley R."/>
            <person name="Hundley H."/>
            <person name="Na H."/>
            <person name="Barry K."/>
            <person name="Grigoriev I.V."/>
            <person name="Stajich J.E."/>
            <person name="Kennedy P.G."/>
        </authorList>
    </citation>
    <scope>NUCLEOTIDE SEQUENCE</scope>
    <source>
        <strain evidence="2">DOB743</strain>
    </source>
</reference>